<proteinExistence type="predicted"/>
<dbReference type="PANTHER" id="PTHR31251">
    <property type="entry name" value="SQUAMOSA PROMOTER-BINDING-LIKE PROTEIN 4"/>
    <property type="match status" value="1"/>
</dbReference>
<dbReference type="SMR" id="A0A803N360"/>
<dbReference type="GO" id="GO:0008270">
    <property type="term" value="F:zinc ion binding"/>
    <property type="evidence" value="ECO:0007669"/>
    <property type="project" value="UniProtKB-KW"/>
</dbReference>
<feature type="compositionally biased region" description="Basic residues" evidence="10">
    <location>
        <begin position="235"/>
        <end position="245"/>
    </location>
</feature>
<evidence type="ECO:0000256" key="4">
    <source>
        <dbReference type="ARBA" id="ARBA00022833"/>
    </source>
</evidence>
<keyword evidence="3 9" id="KW-0863">Zinc-finger</keyword>
<keyword evidence="8" id="KW-0539">Nucleus</keyword>
<comment type="subcellular location">
    <subcellularLocation>
        <location evidence="1">Nucleus</location>
    </subcellularLocation>
</comment>
<dbReference type="InterPro" id="IPR004333">
    <property type="entry name" value="SBP_dom"/>
</dbReference>
<dbReference type="GO" id="GO:0003677">
    <property type="term" value="F:DNA binding"/>
    <property type="evidence" value="ECO:0007669"/>
    <property type="project" value="UniProtKB-KW"/>
</dbReference>
<dbReference type="RefSeq" id="XP_021757185.1">
    <property type="nucleotide sequence ID" value="XM_021901493.1"/>
</dbReference>
<evidence type="ECO:0000313" key="12">
    <source>
        <dbReference type="EnsemblPlants" id="AUR62039662-RA:cds"/>
    </source>
</evidence>
<dbReference type="OMA" id="GTRFRGT"/>
<evidence type="ECO:0000256" key="10">
    <source>
        <dbReference type="SAM" id="MobiDB-lite"/>
    </source>
</evidence>
<evidence type="ECO:0000256" key="5">
    <source>
        <dbReference type="ARBA" id="ARBA00023015"/>
    </source>
</evidence>
<feature type="domain" description="SBP-type" evidence="11">
    <location>
        <begin position="168"/>
        <end position="245"/>
    </location>
</feature>
<evidence type="ECO:0000313" key="13">
    <source>
        <dbReference type="Proteomes" id="UP000596660"/>
    </source>
</evidence>
<dbReference type="GO" id="GO:0005634">
    <property type="term" value="C:nucleus"/>
    <property type="evidence" value="ECO:0007669"/>
    <property type="project" value="UniProtKB-SubCell"/>
</dbReference>
<keyword evidence="13" id="KW-1185">Reference proteome</keyword>
<dbReference type="PROSITE" id="PS51141">
    <property type="entry name" value="ZF_SBP"/>
    <property type="match status" value="1"/>
</dbReference>
<keyword evidence="2" id="KW-0479">Metal-binding</keyword>
<feature type="region of interest" description="Disordered" evidence="10">
    <location>
        <begin position="235"/>
        <end position="255"/>
    </location>
</feature>
<evidence type="ECO:0000256" key="2">
    <source>
        <dbReference type="ARBA" id="ARBA00022723"/>
    </source>
</evidence>
<dbReference type="Pfam" id="PF03110">
    <property type="entry name" value="SBP"/>
    <property type="match status" value="1"/>
</dbReference>
<evidence type="ECO:0000256" key="3">
    <source>
        <dbReference type="ARBA" id="ARBA00022771"/>
    </source>
</evidence>
<evidence type="ECO:0000256" key="6">
    <source>
        <dbReference type="ARBA" id="ARBA00023125"/>
    </source>
</evidence>
<dbReference type="Proteomes" id="UP000596660">
    <property type="component" value="Unplaced"/>
</dbReference>
<keyword evidence="7" id="KW-0804">Transcription</keyword>
<dbReference type="Gene3D" id="4.10.1100.10">
    <property type="entry name" value="Transcription factor, SBP-box domain"/>
    <property type="match status" value="1"/>
</dbReference>
<keyword evidence="6" id="KW-0238">DNA-binding</keyword>
<protein>
    <recommendedName>
        <fullName evidence="11">SBP-type domain-containing protein</fullName>
    </recommendedName>
</protein>
<dbReference type="GeneID" id="110722224"/>
<accession>A0A803N360</accession>
<dbReference type="InterPro" id="IPR044817">
    <property type="entry name" value="SBP-like"/>
</dbReference>
<dbReference type="InterPro" id="IPR036893">
    <property type="entry name" value="SBP_sf"/>
</dbReference>
<organism evidence="12 13">
    <name type="scientific">Chenopodium quinoa</name>
    <name type="common">Quinoa</name>
    <dbReference type="NCBI Taxonomy" id="63459"/>
    <lineage>
        <taxon>Eukaryota</taxon>
        <taxon>Viridiplantae</taxon>
        <taxon>Streptophyta</taxon>
        <taxon>Embryophyta</taxon>
        <taxon>Tracheophyta</taxon>
        <taxon>Spermatophyta</taxon>
        <taxon>Magnoliopsida</taxon>
        <taxon>eudicotyledons</taxon>
        <taxon>Gunneridae</taxon>
        <taxon>Pentapetalae</taxon>
        <taxon>Caryophyllales</taxon>
        <taxon>Chenopodiaceae</taxon>
        <taxon>Chenopodioideae</taxon>
        <taxon>Atripliceae</taxon>
        <taxon>Chenopodium</taxon>
    </lineage>
</organism>
<dbReference type="EnsemblPlants" id="AUR62039662-RA">
    <property type="protein sequence ID" value="AUR62039662-RA:cds"/>
    <property type="gene ID" value="AUR62039662"/>
</dbReference>
<reference evidence="12" key="1">
    <citation type="journal article" date="2017" name="Nature">
        <title>The genome of Chenopodium quinoa.</title>
        <authorList>
            <person name="Jarvis D.E."/>
            <person name="Ho Y.S."/>
            <person name="Lightfoot D.J."/>
            <person name="Schmoeckel S.M."/>
            <person name="Li B."/>
            <person name="Borm T.J.A."/>
            <person name="Ohyanagi H."/>
            <person name="Mineta K."/>
            <person name="Michell C.T."/>
            <person name="Saber N."/>
            <person name="Kharbatia N.M."/>
            <person name="Rupper R.R."/>
            <person name="Sharp A.R."/>
            <person name="Dally N."/>
            <person name="Boughton B.A."/>
            <person name="Woo Y.H."/>
            <person name="Gao G."/>
            <person name="Schijlen E.G.W.M."/>
            <person name="Guo X."/>
            <person name="Momin A.A."/>
            <person name="Negrao S."/>
            <person name="Al-Babili S."/>
            <person name="Gehring C."/>
            <person name="Roessner U."/>
            <person name="Jung C."/>
            <person name="Murphy K."/>
            <person name="Arold S.T."/>
            <person name="Gojobori T."/>
            <person name="van der Linden C.G."/>
            <person name="van Loo E.N."/>
            <person name="Jellen E.N."/>
            <person name="Maughan P.J."/>
            <person name="Tester M."/>
        </authorList>
    </citation>
    <scope>NUCLEOTIDE SEQUENCE [LARGE SCALE GENOMIC DNA]</scope>
    <source>
        <strain evidence="12">cv. PI 614886</strain>
    </source>
</reference>
<dbReference type="AlphaFoldDB" id="A0A803N360"/>
<dbReference type="SUPFAM" id="SSF103612">
    <property type="entry name" value="SBT domain"/>
    <property type="match status" value="1"/>
</dbReference>
<evidence type="ECO:0000256" key="9">
    <source>
        <dbReference type="PROSITE-ProRule" id="PRU00470"/>
    </source>
</evidence>
<evidence type="ECO:0000259" key="11">
    <source>
        <dbReference type="PROSITE" id="PS51141"/>
    </source>
</evidence>
<gene>
    <name evidence="12" type="primary">LOC110722224</name>
</gene>
<keyword evidence="4" id="KW-0862">Zinc</keyword>
<evidence type="ECO:0000256" key="7">
    <source>
        <dbReference type="ARBA" id="ARBA00023163"/>
    </source>
</evidence>
<name>A0A803N360_CHEQI</name>
<reference evidence="12" key="2">
    <citation type="submission" date="2021-03" db="UniProtKB">
        <authorList>
            <consortium name="EnsemblPlants"/>
        </authorList>
    </citation>
    <scope>IDENTIFICATION</scope>
</reference>
<sequence>MESWWFDSLDKGFESNEAISQSDSIIKGKNVLIGWEHKSPLSNEDSVLTPSQRSVENRSFSELGIAEVVRRQCPTDSTRNELEDNGSDGDIYSSYVTTNAISGDDESSSKFSSSVMDSSSRESPLIDLKLGGFGDNPNSSSTRTATAHVLSSADSSTPPKRVRVISQAVHCQVYGCHKDLSSAKDYHKRHKVCDVHSKTPKVIVNGIEQRFCQQCSRFHLLGEFDDGKRSCRKRLAGHNERRRKPQVGFSNRNGRSFQSYTGSNFQGFTPTSTSFICQDILPRGISHTVKYGTNDWVKHIKVEDGTGCTQTPTYSCINRQLQPKSILPPYDFEKQFPFIDNTNNTGTQFPFGKNVNQHTPEIVSHSLFQTNSPRNEDLALLDAASTVQELAGISESGCALSLLSFQSQNSSGHSSAMPGCHPVVIPSSSPQYSVNEVSEKIFGNGAQALTSEVQNRYSSVIVSSTERNQPSFMSMLNYGNNAHSEFGNEIHHRSKFMNIKDHLLCEDGTTIDLLQLSSQLQRVENQKLSEPLKQDTENSFCLGMI</sequence>
<dbReference type="PANTHER" id="PTHR31251:SF226">
    <property type="entry name" value="SQUAMOSA PROMOTER-BINDING-LIKE PROTEIN 6"/>
    <property type="match status" value="1"/>
</dbReference>
<evidence type="ECO:0000256" key="8">
    <source>
        <dbReference type="ARBA" id="ARBA00023242"/>
    </source>
</evidence>
<dbReference type="Gramene" id="AUR62039662-RA">
    <property type="protein sequence ID" value="AUR62039662-RA:cds"/>
    <property type="gene ID" value="AUR62039662"/>
</dbReference>
<dbReference type="FunFam" id="4.10.1100.10:FF:000001">
    <property type="entry name" value="Squamosa promoter-binding-like protein 14"/>
    <property type="match status" value="1"/>
</dbReference>
<keyword evidence="5" id="KW-0805">Transcription regulation</keyword>
<evidence type="ECO:0000256" key="1">
    <source>
        <dbReference type="ARBA" id="ARBA00004123"/>
    </source>
</evidence>